<evidence type="ECO:0000313" key="3">
    <source>
        <dbReference type="Proteomes" id="UP000050554"/>
    </source>
</evidence>
<name>A0A0P9ZCD9_PSESI</name>
<dbReference type="Gene3D" id="6.10.250.2750">
    <property type="match status" value="1"/>
</dbReference>
<dbReference type="EMBL" id="LJRF01000106">
    <property type="protein sequence ID" value="KPY47527.1"/>
    <property type="molecule type" value="Genomic_DNA"/>
</dbReference>
<dbReference type="GO" id="GO:0046872">
    <property type="term" value="F:metal ion binding"/>
    <property type="evidence" value="ECO:0007669"/>
    <property type="project" value="UniProtKB-KW"/>
</dbReference>
<gene>
    <name evidence="2" type="ORF">ALO47_01584</name>
</gene>
<reference evidence="2 3" key="1">
    <citation type="submission" date="2015-09" db="EMBL/GenBank/DDBJ databases">
        <title>Genome announcement of multiple Pseudomonas syringae strains.</title>
        <authorList>
            <person name="Thakur S."/>
            <person name="Wang P.W."/>
            <person name="Gong Y."/>
            <person name="Weir B.S."/>
            <person name="Guttman D.S."/>
        </authorList>
    </citation>
    <scope>NUCLEOTIDE SEQUENCE [LARGE SCALE GENOMIC DNA]</scope>
    <source>
        <strain evidence="2 3">ICMP3882</strain>
    </source>
</reference>
<dbReference type="Proteomes" id="UP000050554">
    <property type="component" value="Unassembled WGS sequence"/>
</dbReference>
<sequence>MIEARHPESTHMDSQQLLKAQTFKALHERDGAFVMPNPWDAGSAKLLASMGFEALATTSAGLAFTLGRPDAEGAISRDDTLANVADIVAAISLPVAADLENCFSDNPEGCAQTLLKAAAAGIVGGSIEDASGRADHPIYDFDLAVERVRASVAAVRSLPFPFMLTARAENLLNGRMDFADTLRRLEAYAEAGADVLYAPGLRTREEVIRRLEAYAEAGADVLYAPGLRTREEVIAVVRAVAPKPVNILMGLGGVTLSVADLSECGVKRISVGSSLARAAFGGLYRAAEEIRNYGTFNYAGQALPFDQLNDLFKG</sequence>
<proteinExistence type="predicted"/>
<evidence type="ECO:0000313" key="2">
    <source>
        <dbReference type="EMBL" id="KPY47527.1"/>
    </source>
</evidence>
<dbReference type="InterPro" id="IPR039556">
    <property type="entry name" value="ICL/PEPM"/>
</dbReference>
<dbReference type="CDD" id="cd00377">
    <property type="entry name" value="ICL_PEPM"/>
    <property type="match status" value="1"/>
</dbReference>
<dbReference type="PANTHER" id="PTHR42905:SF16">
    <property type="entry name" value="CARBOXYPHOSPHONOENOLPYRUVATE PHOSPHONOMUTASE-LIKE PROTEIN (AFU_ORTHOLOGUE AFUA_5G07230)"/>
    <property type="match status" value="1"/>
</dbReference>
<dbReference type="Pfam" id="PF13714">
    <property type="entry name" value="PEP_mutase"/>
    <property type="match status" value="1"/>
</dbReference>
<dbReference type="GO" id="GO:0003824">
    <property type="term" value="F:catalytic activity"/>
    <property type="evidence" value="ECO:0007669"/>
    <property type="project" value="InterPro"/>
</dbReference>
<dbReference type="PATRIC" id="fig|55398.3.peg.2001"/>
<comment type="caution">
    <text evidence="2">The sequence shown here is derived from an EMBL/GenBank/DDBJ whole genome shotgun (WGS) entry which is preliminary data.</text>
</comment>
<dbReference type="InterPro" id="IPR040442">
    <property type="entry name" value="Pyrv_kinase-like_dom_sf"/>
</dbReference>
<dbReference type="PANTHER" id="PTHR42905">
    <property type="entry name" value="PHOSPHOENOLPYRUVATE CARBOXYLASE"/>
    <property type="match status" value="1"/>
</dbReference>
<organism evidence="2 3">
    <name type="scientific">Pseudomonas syringae pv. ribicola</name>
    <dbReference type="NCBI Taxonomy" id="55398"/>
    <lineage>
        <taxon>Bacteria</taxon>
        <taxon>Pseudomonadati</taxon>
        <taxon>Pseudomonadota</taxon>
        <taxon>Gammaproteobacteria</taxon>
        <taxon>Pseudomonadales</taxon>
        <taxon>Pseudomonadaceae</taxon>
        <taxon>Pseudomonas</taxon>
    </lineage>
</organism>
<dbReference type="SUPFAM" id="SSF51621">
    <property type="entry name" value="Phosphoenolpyruvate/pyruvate domain"/>
    <property type="match status" value="2"/>
</dbReference>
<dbReference type="Gene3D" id="3.20.20.60">
    <property type="entry name" value="Phosphoenolpyruvate-binding domains"/>
    <property type="match status" value="2"/>
</dbReference>
<accession>A0A0P9ZCD9</accession>
<protein>
    <submittedName>
        <fullName evidence="2">Putative Carboxyvinyl-carboxyphosphonate phosphorylmutase</fullName>
    </submittedName>
</protein>
<dbReference type="InterPro" id="IPR015813">
    <property type="entry name" value="Pyrv/PenolPyrv_kinase-like_dom"/>
</dbReference>
<evidence type="ECO:0000256" key="1">
    <source>
        <dbReference type="ARBA" id="ARBA00022723"/>
    </source>
</evidence>
<keyword evidence="1" id="KW-0479">Metal-binding</keyword>
<dbReference type="AlphaFoldDB" id="A0A0P9ZCD9"/>